<dbReference type="EMBL" id="CAJOBJ010051277">
    <property type="protein sequence ID" value="CAF4375048.1"/>
    <property type="molecule type" value="Genomic_DNA"/>
</dbReference>
<reference evidence="1" key="1">
    <citation type="submission" date="2021-02" db="EMBL/GenBank/DDBJ databases">
        <authorList>
            <person name="Nowell W R."/>
        </authorList>
    </citation>
    <scope>NUCLEOTIDE SEQUENCE</scope>
</reference>
<evidence type="ECO:0000313" key="3">
    <source>
        <dbReference type="EMBL" id="CAF4356222.1"/>
    </source>
</evidence>
<dbReference type="Proteomes" id="UP000681967">
    <property type="component" value="Unassembled WGS sequence"/>
</dbReference>
<dbReference type="Proteomes" id="UP000676336">
    <property type="component" value="Unassembled WGS sequence"/>
</dbReference>
<evidence type="ECO:0000313" key="6">
    <source>
        <dbReference type="Proteomes" id="UP000681967"/>
    </source>
</evidence>
<name>A0A8S2ST30_9BILA</name>
<protein>
    <submittedName>
        <fullName evidence="1">Uncharacterized protein</fullName>
    </submittedName>
</protein>
<evidence type="ECO:0000313" key="5">
    <source>
        <dbReference type="EMBL" id="CAF4377284.1"/>
    </source>
</evidence>
<dbReference type="Proteomes" id="UP000681720">
    <property type="component" value="Unassembled WGS sequence"/>
</dbReference>
<dbReference type="AlphaFoldDB" id="A0A8S2ST30"/>
<evidence type="ECO:0000313" key="2">
    <source>
        <dbReference type="EMBL" id="CAF4253207.1"/>
    </source>
</evidence>
<proteinExistence type="predicted"/>
<dbReference type="EMBL" id="CAJOBJ010051759">
    <property type="protein sequence ID" value="CAF4377284.1"/>
    <property type="molecule type" value="Genomic_DNA"/>
</dbReference>
<sequence length="60" mass="7481">MTEQEQFQQNNPDLYFDYEIFEQTKKLYEQVVPNFEKDKWNLSIETLRYKILLFDEDNPN</sequence>
<evidence type="ECO:0000313" key="4">
    <source>
        <dbReference type="EMBL" id="CAF4375048.1"/>
    </source>
</evidence>
<evidence type="ECO:0000313" key="1">
    <source>
        <dbReference type="EMBL" id="CAF4249677.1"/>
    </source>
</evidence>
<organism evidence="1 6">
    <name type="scientific">Rotaria magnacalcarata</name>
    <dbReference type="NCBI Taxonomy" id="392030"/>
    <lineage>
        <taxon>Eukaryota</taxon>
        <taxon>Metazoa</taxon>
        <taxon>Spiralia</taxon>
        <taxon>Gnathifera</taxon>
        <taxon>Rotifera</taxon>
        <taxon>Eurotatoria</taxon>
        <taxon>Bdelloidea</taxon>
        <taxon>Philodinida</taxon>
        <taxon>Philodinidae</taxon>
        <taxon>Rotaria</taxon>
    </lineage>
</organism>
<gene>
    <name evidence="1" type="ORF">BYL167_LOCUS25493</name>
    <name evidence="2" type="ORF">BYL167_LOCUS25638</name>
    <name evidence="4" type="ORF">GIL414_LOCUS29023</name>
    <name evidence="5" type="ORF">GIL414_LOCUS29118</name>
    <name evidence="3" type="ORF">SMN809_LOCUS28479</name>
</gene>
<accession>A0A8S2ST30</accession>
<feature type="non-terminal residue" evidence="1">
    <location>
        <position position="1"/>
    </location>
</feature>
<comment type="caution">
    <text evidence="1">The sequence shown here is derived from an EMBL/GenBank/DDBJ whole genome shotgun (WGS) entry which is preliminary data.</text>
</comment>
<dbReference type="EMBL" id="CAJOBH010026546">
    <property type="protein sequence ID" value="CAF4253207.1"/>
    <property type="molecule type" value="Genomic_DNA"/>
</dbReference>
<dbReference type="EMBL" id="CAJOBI010047712">
    <property type="protein sequence ID" value="CAF4356222.1"/>
    <property type="molecule type" value="Genomic_DNA"/>
</dbReference>
<dbReference type="EMBL" id="CAJOBH010025968">
    <property type="protein sequence ID" value="CAF4249677.1"/>
    <property type="molecule type" value="Genomic_DNA"/>
</dbReference>